<name>A0A0L1JU36_9RHOB</name>
<feature type="domain" description="BLUF" evidence="1">
    <location>
        <begin position="1"/>
        <end position="92"/>
    </location>
</feature>
<dbReference type="InterPro" id="IPR007024">
    <property type="entry name" value="BLUF_domain"/>
</dbReference>
<dbReference type="AlphaFoldDB" id="A0A0L1JU36"/>
<dbReference type="InterPro" id="IPR036046">
    <property type="entry name" value="Acylphosphatase-like_dom_sf"/>
</dbReference>
<dbReference type="PROSITE" id="PS50925">
    <property type="entry name" value="BLUF"/>
    <property type="match status" value="1"/>
</dbReference>
<evidence type="ECO:0000259" key="1">
    <source>
        <dbReference type="PROSITE" id="PS50925"/>
    </source>
</evidence>
<dbReference type="EMBL" id="AQQZ01000001">
    <property type="protein sequence ID" value="KNG95202.1"/>
    <property type="molecule type" value="Genomic_DNA"/>
</dbReference>
<sequence>MHFCLYTSRARIAPDDPAHADILAVARRNNAALGVTGFLHREGGHFIQYLEGPKAAIDHLLPVISCDPRHGDLTVQTSGALDAPRLGDWQIAWLGDDALSLGDLLALPDDDGPLQVDDPFDLIVFMIANASFRRGTSHVA</sequence>
<accession>A0A0L1JU36</accession>
<dbReference type="Gene3D" id="3.30.70.100">
    <property type="match status" value="1"/>
</dbReference>
<dbReference type="GO" id="GO:0009882">
    <property type="term" value="F:blue light photoreceptor activity"/>
    <property type="evidence" value="ECO:0007669"/>
    <property type="project" value="InterPro"/>
</dbReference>
<dbReference type="SUPFAM" id="SSF54975">
    <property type="entry name" value="Acylphosphatase/BLUF domain-like"/>
    <property type="match status" value="1"/>
</dbReference>
<organism evidence="2 3">
    <name type="scientific">Pseudaestuariivita atlantica</name>
    <dbReference type="NCBI Taxonomy" id="1317121"/>
    <lineage>
        <taxon>Bacteria</taxon>
        <taxon>Pseudomonadati</taxon>
        <taxon>Pseudomonadota</taxon>
        <taxon>Alphaproteobacteria</taxon>
        <taxon>Rhodobacterales</taxon>
        <taxon>Paracoccaceae</taxon>
        <taxon>Pseudaestuariivita</taxon>
    </lineage>
</organism>
<evidence type="ECO:0000313" key="2">
    <source>
        <dbReference type="EMBL" id="KNG95202.1"/>
    </source>
</evidence>
<dbReference type="SMR" id="A0A0L1JU36"/>
<dbReference type="OrthoDB" id="196105at2"/>
<dbReference type="Pfam" id="PF04940">
    <property type="entry name" value="BLUF"/>
    <property type="match status" value="1"/>
</dbReference>
<dbReference type="SMART" id="SM01034">
    <property type="entry name" value="BLUF"/>
    <property type="match status" value="1"/>
</dbReference>
<dbReference type="Proteomes" id="UP000036938">
    <property type="component" value="Unassembled WGS sequence"/>
</dbReference>
<dbReference type="RefSeq" id="WP_050528921.1">
    <property type="nucleotide sequence ID" value="NZ_AQQZ01000001.1"/>
</dbReference>
<keyword evidence="3" id="KW-1185">Reference proteome</keyword>
<dbReference type="GO" id="GO:0071949">
    <property type="term" value="F:FAD binding"/>
    <property type="evidence" value="ECO:0007669"/>
    <property type="project" value="InterPro"/>
</dbReference>
<gene>
    <name evidence="2" type="ORF">ATO11_00735</name>
</gene>
<dbReference type="STRING" id="1317121.ATO11_00735"/>
<proteinExistence type="predicted"/>
<reference evidence="2 3" key="1">
    <citation type="journal article" date="2015" name="Int. J. Syst. Evol. Microbiol.">
        <title>Aestuariivita atlantica sp. nov., isolated from deep sea sediment of the Atlantic Ocean.</title>
        <authorList>
            <person name="Li G."/>
            <person name="Lai Q."/>
            <person name="Du Y."/>
            <person name="Liu X."/>
            <person name="Sun F."/>
            <person name="Shao Z."/>
        </authorList>
    </citation>
    <scope>NUCLEOTIDE SEQUENCE [LARGE SCALE GENOMIC DNA]</scope>
    <source>
        <strain evidence="2 3">22II-S11-z3</strain>
    </source>
</reference>
<evidence type="ECO:0000313" key="3">
    <source>
        <dbReference type="Proteomes" id="UP000036938"/>
    </source>
</evidence>
<comment type="caution">
    <text evidence="2">The sequence shown here is derived from an EMBL/GenBank/DDBJ whole genome shotgun (WGS) entry which is preliminary data.</text>
</comment>
<protein>
    <recommendedName>
        <fullName evidence="1">BLUF domain-containing protein</fullName>
    </recommendedName>
</protein>